<dbReference type="InterPro" id="IPR041664">
    <property type="entry name" value="AAA_16"/>
</dbReference>
<dbReference type="SUPFAM" id="SSF48452">
    <property type="entry name" value="TPR-like"/>
    <property type="match status" value="1"/>
</dbReference>
<dbReference type="InterPro" id="IPR027417">
    <property type="entry name" value="P-loop_NTPase"/>
</dbReference>
<dbReference type="PANTHER" id="PTHR16305">
    <property type="entry name" value="TESTICULAR SOLUBLE ADENYLYL CYCLASE"/>
    <property type="match status" value="1"/>
</dbReference>
<keyword evidence="1" id="KW-0547">Nucleotide-binding</keyword>
<evidence type="ECO:0000313" key="5">
    <source>
        <dbReference type="EMBL" id="MFG6463431.1"/>
    </source>
</evidence>
<name>A0ABW7GN83_9BURK</name>
<gene>
    <name evidence="5" type="ORF">ACG04Q_17790</name>
</gene>
<evidence type="ECO:0000256" key="3">
    <source>
        <dbReference type="SAM" id="MobiDB-lite"/>
    </source>
</evidence>
<sequence length="975" mass="104701">MLRLLTPPAWAPEGARALPLPATVPAALIVVLAVSEAGLPRERLAALFWPGASATDALHHLRVNLHRARALLRGWGAADGLQAQGQQLRLALPTDLSARTDAPPPDPTDWPPAWRLAGYDGFTDWCRDTARELHRRWLRDSRQAPADTGAAPAPPAREEQHHQLRHSTAPALLLLGEPGAGKSTLLAAAFPHAPCLRGLEGLHGMPYRPLLDCLRTRMPALLAALDDPHGALRPYRLDLARLLPELAPDEPLPALDALTAQARLAEALTRAFEALTAVLLVDDLQWCDTATVEWLLLLAHGDRLRWRAAARSHEMGAALQQALQPLHGAGRLQMLDLPALTRDQLPAVCRARWPGSDFGAEQLDRLHDLSAGNPFALGELVAAGAPAVAGGDALPQRVRQMVQRRLQALPALARKAVEAAAVFVQPVPEDGLRRLLGLPSGAAGDADWATARNQAQAAGMLRAQPPGLACSHDLIRTATVADLVAPRRAALHRHAALWLAHQPWADAMAIAEHWRAAGEPQTALAWRHQGAEQLKARGRFDEACAVWREVADESLDLAQSLRARLELAACDLLEDLARGEAALTAIQAQLDGVADPEQHRLIEGRLRAALVDNRVFAGDLAQAVQHAARLRELLPALPEGERTHAYEVLIELAMREPDIPAAWALHARLREAAPRLPALLSFEGQIHWFGGQVRAAHDALARLLERHPDHCRGLTIENDLAVMLHALGEVAQAEAMARRSLQSWAGVAHTETLSLLVLGSVLTTAGRHAEAEAALAQALTLAQAQASAGFEAEARVRQARLLLQCGQADDAARTLAAAAPLLRDSREPLRVSNWVLMTTLTATARGLAPDADDIARLRDASARLQHPMVQAREARVDVALALAAGDGAAALAAAERQAAVARSHGLQEWATEAALLALHARTLMGEPEATLRPLAQDVADQAAAKGYADLHRRACAWLAANGGNAADAHREPRWG</sequence>
<dbReference type="Gene3D" id="1.25.40.10">
    <property type="entry name" value="Tetratricopeptide repeat domain"/>
    <property type="match status" value="1"/>
</dbReference>
<keyword evidence="6" id="KW-1185">Reference proteome</keyword>
<dbReference type="RefSeq" id="WP_394512451.1">
    <property type="nucleotide sequence ID" value="NZ_JBIGHX010000006.1"/>
</dbReference>
<evidence type="ECO:0000256" key="2">
    <source>
        <dbReference type="ARBA" id="ARBA00022840"/>
    </source>
</evidence>
<dbReference type="Pfam" id="PF13191">
    <property type="entry name" value="AAA_16"/>
    <property type="match status" value="1"/>
</dbReference>
<evidence type="ECO:0000256" key="1">
    <source>
        <dbReference type="ARBA" id="ARBA00022741"/>
    </source>
</evidence>
<dbReference type="Proteomes" id="UP001606302">
    <property type="component" value="Unassembled WGS sequence"/>
</dbReference>
<proteinExistence type="predicted"/>
<comment type="caution">
    <text evidence="5">The sequence shown here is derived from an EMBL/GenBank/DDBJ whole genome shotgun (WGS) entry which is preliminary data.</text>
</comment>
<keyword evidence="2 5" id="KW-0067">ATP-binding</keyword>
<dbReference type="PANTHER" id="PTHR16305:SF28">
    <property type="entry name" value="GUANYLATE CYCLASE DOMAIN-CONTAINING PROTEIN"/>
    <property type="match status" value="1"/>
</dbReference>
<evidence type="ECO:0000313" key="6">
    <source>
        <dbReference type="Proteomes" id="UP001606302"/>
    </source>
</evidence>
<dbReference type="GO" id="GO:0005524">
    <property type="term" value="F:ATP binding"/>
    <property type="evidence" value="ECO:0007669"/>
    <property type="project" value="UniProtKB-KW"/>
</dbReference>
<evidence type="ECO:0000259" key="4">
    <source>
        <dbReference type="Pfam" id="PF13191"/>
    </source>
</evidence>
<feature type="region of interest" description="Disordered" evidence="3">
    <location>
        <begin position="138"/>
        <end position="163"/>
    </location>
</feature>
<feature type="domain" description="Orc1-like AAA ATPase" evidence="4">
    <location>
        <begin position="162"/>
        <end position="301"/>
    </location>
</feature>
<organism evidence="5 6">
    <name type="scientific">Pelomonas lactea</name>
    <dbReference type="NCBI Taxonomy" id="3299030"/>
    <lineage>
        <taxon>Bacteria</taxon>
        <taxon>Pseudomonadati</taxon>
        <taxon>Pseudomonadota</taxon>
        <taxon>Betaproteobacteria</taxon>
        <taxon>Burkholderiales</taxon>
        <taxon>Sphaerotilaceae</taxon>
        <taxon>Roseateles</taxon>
    </lineage>
</organism>
<dbReference type="EMBL" id="JBIGHX010000006">
    <property type="protein sequence ID" value="MFG6463431.1"/>
    <property type="molecule type" value="Genomic_DNA"/>
</dbReference>
<reference evidence="5 6" key="1">
    <citation type="submission" date="2024-08" db="EMBL/GenBank/DDBJ databases">
        <authorList>
            <person name="Lu H."/>
        </authorList>
    </citation>
    <scope>NUCLEOTIDE SEQUENCE [LARGE SCALE GENOMIC DNA]</scope>
    <source>
        <strain evidence="5 6">DXS20W</strain>
    </source>
</reference>
<protein>
    <submittedName>
        <fullName evidence="5">ATP-binding protein</fullName>
    </submittedName>
</protein>
<dbReference type="SUPFAM" id="SSF52540">
    <property type="entry name" value="P-loop containing nucleoside triphosphate hydrolases"/>
    <property type="match status" value="1"/>
</dbReference>
<dbReference type="InterPro" id="IPR011990">
    <property type="entry name" value="TPR-like_helical_dom_sf"/>
</dbReference>
<accession>A0ABW7GN83</accession>